<dbReference type="InterPro" id="IPR004821">
    <property type="entry name" value="Cyt_trans-like"/>
</dbReference>
<evidence type="ECO:0000256" key="10">
    <source>
        <dbReference type="ARBA" id="ARBA00048721"/>
    </source>
</evidence>
<evidence type="ECO:0000256" key="4">
    <source>
        <dbReference type="ARBA" id="ARBA00022642"/>
    </source>
</evidence>
<dbReference type="InterPro" id="IPR016024">
    <property type="entry name" value="ARM-type_fold"/>
</dbReference>
<keyword evidence="12" id="KW-0378">Hydrolase</keyword>
<dbReference type="GO" id="GO:0009435">
    <property type="term" value="P:NAD+ biosynthetic process"/>
    <property type="evidence" value="ECO:0007669"/>
    <property type="project" value="InterPro"/>
</dbReference>
<dbReference type="InterPro" id="IPR005248">
    <property type="entry name" value="NadD/NMNAT"/>
</dbReference>
<keyword evidence="6" id="KW-0548">Nucleotidyltransferase</keyword>
<gene>
    <name evidence="12" type="ORF">FYJ65_06730</name>
</gene>
<dbReference type="Gene3D" id="3.40.50.620">
    <property type="entry name" value="HUPs"/>
    <property type="match status" value="1"/>
</dbReference>
<evidence type="ECO:0000256" key="9">
    <source>
        <dbReference type="ARBA" id="ARBA00023027"/>
    </source>
</evidence>
<dbReference type="InterPro" id="IPR014729">
    <property type="entry name" value="Rossmann-like_a/b/a_fold"/>
</dbReference>
<comment type="caution">
    <text evidence="12">The sequence shown here is derived from an EMBL/GenBank/DDBJ whole genome shotgun (WGS) entry which is preliminary data.</text>
</comment>
<dbReference type="GO" id="GO:0016787">
    <property type="term" value="F:hydrolase activity"/>
    <property type="evidence" value="ECO:0007669"/>
    <property type="project" value="UniProtKB-KW"/>
</dbReference>
<comment type="pathway">
    <text evidence="2">Cofactor biosynthesis; NAD(+) biosynthesis; deamido-NAD(+) from nicotinate D-ribonucleotide: step 1/1.</text>
</comment>
<name>A0A6N7XLT6_9FIRM</name>
<dbReference type="GO" id="GO:0005524">
    <property type="term" value="F:ATP binding"/>
    <property type="evidence" value="ECO:0007669"/>
    <property type="project" value="UniProtKB-KW"/>
</dbReference>
<keyword evidence="4" id="KW-0662">Pyridine nucleotide biosynthesis</keyword>
<reference evidence="12 13" key="1">
    <citation type="submission" date="2019-08" db="EMBL/GenBank/DDBJ databases">
        <title>In-depth cultivation of the pig gut microbiome towards novel bacterial diversity and tailored functional studies.</title>
        <authorList>
            <person name="Wylensek D."/>
            <person name="Hitch T.C.A."/>
            <person name="Clavel T."/>
        </authorList>
    </citation>
    <scope>NUCLEOTIDE SEQUENCE [LARGE SCALE GENOMIC DNA]</scope>
    <source>
        <strain evidence="12 13">WCA-MUC-591-APC-4B</strain>
    </source>
</reference>
<evidence type="ECO:0000256" key="1">
    <source>
        <dbReference type="ARBA" id="ARBA00002324"/>
    </source>
</evidence>
<evidence type="ECO:0000313" key="13">
    <source>
        <dbReference type="Proteomes" id="UP000469424"/>
    </source>
</evidence>
<evidence type="ECO:0000256" key="8">
    <source>
        <dbReference type="ARBA" id="ARBA00022840"/>
    </source>
</evidence>
<protein>
    <recommendedName>
        <fullName evidence="3">nicotinate-nucleotide adenylyltransferase</fullName>
        <ecNumber evidence="3">2.7.7.18</ecNumber>
    </recommendedName>
</protein>
<accession>A0A6N7XLT6</accession>
<evidence type="ECO:0000256" key="3">
    <source>
        <dbReference type="ARBA" id="ARBA00012389"/>
    </source>
</evidence>
<comment type="catalytic activity">
    <reaction evidence="10">
        <text>nicotinate beta-D-ribonucleotide + ATP + H(+) = deamido-NAD(+) + diphosphate</text>
        <dbReference type="Rhea" id="RHEA:22860"/>
        <dbReference type="ChEBI" id="CHEBI:15378"/>
        <dbReference type="ChEBI" id="CHEBI:30616"/>
        <dbReference type="ChEBI" id="CHEBI:33019"/>
        <dbReference type="ChEBI" id="CHEBI:57502"/>
        <dbReference type="ChEBI" id="CHEBI:58437"/>
        <dbReference type="EC" id="2.7.7.18"/>
    </reaction>
</comment>
<evidence type="ECO:0000256" key="6">
    <source>
        <dbReference type="ARBA" id="ARBA00022695"/>
    </source>
</evidence>
<keyword evidence="8" id="KW-0067">ATP-binding</keyword>
<keyword evidence="5" id="KW-0808">Transferase</keyword>
<evidence type="ECO:0000256" key="7">
    <source>
        <dbReference type="ARBA" id="ARBA00022741"/>
    </source>
</evidence>
<keyword evidence="7" id="KW-0547">Nucleotide-binding</keyword>
<keyword evidence="9" id="KW-0520">NAD</keyword>
<organism evidence="12 13">
    <name type="scientific">Mogibacterium kristiansenii</name>
    <dbReference type="NCBI Taxonomy" id="2606708"/>
    <lineage>
        <taxon>Bacteria</taxon>
        <taxon>Bacillati</taxon>
        <taxon>Bacillota</taxon>
        <taxon>Clostridia</taxon>
        <taxon>Peptostreptococcales</taxon>
        <taxon>Anaerovoracaceae</taxon>
        <taxon>Mogibacterium</taxon>
    </lineage>
</organism>
<dbReference type="PANTHER" id="PTHR39321">
    <property type="entry name" value="NICOTINATE-NUCLEOTIDE ADENYLYLTRANSFERASE-RELATED"/>
    <property type="match status" value="1"/>
</dbReference>
<comment type="function">
    <text evidence="1">Catalyzes the reversible adenylation of nicotinate mononucleotide (NaMN) to nicotinic acid adenine dinucleotide (NaAD).</text>
</comment>
<evidence type="ECO:0000256" key="5">
    <source>
        <dbReference type="ARBA" id="ARBA00022679"/>
    </source>
</evidence>
<dbReference type="GO" id="GO:0004515">
    <property type="term" value="F:nicotinate-nucleotide adenylyltransferase activity"/>
    <property type="evidence" value="ECO:0007669"/>
    <property type="project" value="UniProtKB-EC"/>
</dbReference>
<dbReference type="PANTHER" id="PTHR39321:SF3">
    <property type="entry name" value="PHOSPHOPANTETHEINE ADENYLYLTRANSFERASE"/>
    <property type="match status" value="1"/>
</dbReference>
<feature type="domain" description="Cytidyltransferase-like" evidence="11">
    <location>
        <begin position="951"/>
        <end position="1111"/>
    </location>
</feature>
<dbReference type="Proteomes" id="UP000469424">
    <property type="component" value="Unassembled WGS sequence"/>
</dbReference>
<dbReference type="EMBL" id="VUNA01000012">
    <property type="protein sequence ID" value="MST71025.1"/>
    <property type="molecule type" value="Genomic_DNA"/>
</dbReference>
<dbReference type="SUPFAM" id="SSF109604">
    <property type="entry name" value="HD-domain/PDEase-like"/>
    <property type="match status" value="1"/>
</dbReference>
<dbReference type="SUPFAM" id="SSF48371">
    <property type="entry name" value="ARM repeat"/>
    <property type="match status" value="1"/>
</dbReference>
<keyword evidence="13" id="KW-1185">Reference proteome</keyword>
<dbReference type="Pfam" id="PF01467">
    <property type="entry name" value="CTP_transf_like"/>
    <property type="match status" value="1"/>
</dbReference>
<evidence type="ECO:0000313" key="12">
    <source>
        <dbReference type="EMBL" id="MST71025.1"/>
    </source>
</evidence>
<dbReference type="EC" id="2.7.7.18" evidence="3"/>
<sequence length="1650" mass="189691">MRQVNCSPWRWPWRIGNNFTYLYGCLEKRAFSAGGRRPHRSVISSRERAFMLFSENNADILYNEITGAYLDRGYMHGEGLTKDQVNRSRDLFKAMAYDLIDRGDETGRIHTPEILAVWKNHLHTGNSEPEDGWLQHCYMFLRNQLFPHLPGPADADAFRQQRNNLLQLMRGVFIYEQKTLPFDPTKDLRLLSDVQIAAGHFNPEYTKMHKMIRNKYIYEFMRIGIDITPYNTLGHISGVHYVAMYMAYQLHQVGMPVDLGIISGAAAMHDIGKYGCRPFEEKRVPYLHYYYTNYCLSRNALPTIAHIAANHSTWDLELENLSVESLLLIYADFRVKSTRVKDREVIHFYSLKEAFDVILNKLDNVDAAKRHRYVKVYAKLKDFEDLMIENGVSVDIPKDATAHFDEQCIQKPIPLRLRPALLRNDEVVQELKFRAIGHNIRVMSRFSNPEQFASLIESARSCQRWKDTRTYITLLGEYSTYMSEDQKNLTLNFLYEMLAHQASDIREQAAVLMGRIVANYREEYKKELPKDVPSPNITSTNIYQFESFLIKILNPDYKVTDHHRKWITSCADFYVESALNNCNPARRHFYFDVLEKYYDSDDVSEARIVVLMITALRINPSWCPDSFIQTIRFFSKNMLGSFSQDVDLITLDVMDHYFGDTMDNFTDIRRRDILGLSGKTLTDKELSTMFLDNLKTRTSWNRKMANIRYMLESVHTEVGQARILQIAIHLANLIKNSETVTVRRYAAQVLFQILPDLTSDQANELMIEIFNGLEIEDYQFSRSLPKVLGIITLYLPPKELDEVIDELEKMLNNGVERSACAALQTIAVILEECSIYKFKEKDGVMETRTSRLLGLLLKGFAYYRAPISQEAFRMIGERIFHSEKLTPEQKHDLAARCFKRLVTIIPFSAKEREDLQFYNNSAGLLNIYRFISEYQTEVGDFHFPETKKIAFFPGTFDPFSLGHKAIATTIRNMGYQVYLAIDEFSWSKKTLPRMLREEILTMSIADEENLYVFPDDISVNIANPKDLAELRSLFPNQEVYIAMGSDVVNNASCYRLEPCENSIHSFNHIVFARDAKNMEAETGEAYPITGEVIHLKLKKYYEDISSTKIRDNIDMGRDISNLLDPIVQNYIYDHNLYSREPAYKHVLQAQDLKISDYKHDNYAAIANMREELSGRGYAFDALWNYLSHEDTQTLYVESGHKNRKVSAFAAARRFETHDLLTEFQDPKITATIRNQAHGGIAVIGAFYANANRSVSNLNQILLTELLTGLLAKDYAYAVYHPIDPSGYSGATIEALRRQGFVNISDTAAHPVYAVDLTDPIVIFRDVETVIKSPLNKIPKVQKTIDDAHNRLLNTFTQMFPGKLVISFNTSAVYSKIVDLVALDNGVSTVPDPTQKRGPYLAVPFGKALSDVAVPNTVTKALYTEKYFRNDLSGFTVGASENYPSLKNQARMLKSFNRPVILIDDLLHKGQRMNNIDPILRAQNIDVHKIIVGLLTGNARDTMSVRGREVESAYFIPTISMWLNERDCYPFIGGDSIERPDGSTSRSVNFILPYTSFNFVGGKNLEHIYKYSMTCLENARDILQVLEQEYQATFGKKLTIRRLGAIISNPRMPMLGADLEYDEHLSPSQYVESDIRKAQRLSLYRECELEE</sequence>
<evidence type="ECO:0000259" key="11">
    <source>
        <dbReference type="Pfam" id="PF01467"/>
    </source>
</evidence>
<dbReference type="SUPFAM" id="SSF52374">
    <property type="entry name" value="Nucleotidylyl transferase"/>
    <property type="match status" value="1"/>
</dbReference>
<evidence type="ECO:0000256" key="2">
    <source>
        <dbReference type="ARBA" id="ARBA00005019"/>
    </source>
</evidence>
<proteinExistence type="predicted"/>